<evidence type="ECO:0000313" key="2">
    <source>
        <dbReference type="Proteomes" id="UP001165064"/>
    </source>
</evidence>
<gene>
    <name evidence="1" type="ORF">Amon02_000827800</name>
</gene>
<sequence>MCLFWMKTTKYFNDDNFDVSYSWGKPTFKYAQFIHLTGAYIAELRGNGDFFLAPNNAHIARVNLQIGQQRGKSSMYLDSQSVMLDFRATCENEAKLRELFRTAKSKYESTKDDSVLFDHVR</sequence>
<proteinExistence type="predicted"/>
<evidence type="ECO:0000313" key="1">
    <source>
        <dbReference type="EMBL" id="GME87904.1"/>
    </source>
</evidence>
<protein>
    <submittedName>
        <fullName evidence="1">Unnamed protein product</fullName>
    </submittedName>
</protein>
<dbReference type="Proteomes" id="UP001165064">
    <property type="component" value="Unassembled WGS sequence"/>
</dbReference>
<accession>A0ACB5TFZ5</accession>
<name>A0ACB5TFZ5_AMBMO</name>
<keyword evidence="2" id="KW-1185">Reference proteome</keyword>
<reference evidence="1" key="1">
    <citation type="submission" date="2023-04" db="EMBL/GenBank/DDBJ databases">
        <title>Ambrosiozyma monospora NBRC 10751.</title>
        <authorList>
            <person name="Ichikawa N."/>
            <person name="Sato H."/>
            <person name="Tonouchi N."/>
        </authorList>
    </citation>
    <scope>NUCLEOTIDE SEQUENCE</scope>
    <source>
        <strain evidence="1">NBRC 10751</strain>
    </source>
</reference>
<comment type="caution">
    <text evidence="1">The sequence shown here is derived from an EMBL/GenBank/DDBJ whole genome shotgun (WGS) entry which is preliminary data.</text>
</comment>
<dbReference type="EMBL" id="BSXS01007219">
    <property type="protein sequence ID" value="GME87904.1"/>
    <property type="molecule type" value="Genomic_DNA"/>
</dbReference>
<organism evidence="1 2">
    <name type="scientific">Ambrosiozyma monospora</name>
    <name type="common">Yeast</name>
    <name type="synonym">Endomycopsis monosporus</name>
    <dbReference type="NCBI Taxonomy" id="43982"/>
    <lineage>
        <taxon>Eukaryota</taxon>
        <taxon>Fungi</taxon>
        <taxon>Dikarya</taxon>
        <taxon>Ascomycota</taxon>
        <taxon>Saccharomycotina</taxon>
        <taxon>Pichiomycetes</taxon>
        <taxon>Pichiales</taxon>
        <taxon>Pichiaceae</taxon>
        <taxon>Ambrosiozyma</taxon>
    </lineage>
</organism>